<keyword evidence="3" id="KW-0171">Cobalt transport</keyword>
<evidence type="ECO:0000256" key="7">
    <source>
        <dbReference type="ARBA" id="ARBA00022692"/>
    </source>
</evidence>
<keyword evidence="4 13" id="KW-0813">Transport</keyword>
<keyword evidence="11 13" id="KW-0472">Membrane</keyword>
<protein>
    <recommendedName>
        <fullName evidence="13">Nickel/cobalt efflux system</fullName>
    </recommendedName>
</protein>
<evidence type="ECO:0000256" key="3">
    <source>
        <dbReference type="ARBA" id="ARBA00022426"/>
    </source>
</evidence>
<dbReference type="RefSeq" id="WP_125326488.1">
    <property type="nucleotide sequence ID" value="NZ_CP034328.1"/>
</dbReference>
<evidence type="ECO:0000256" key="9">
    <source>
        <dbReference type="ARBA" id="ARBA00023065"/>
    </source>
</evidence>
<evidence type="ECO:0000256" key="12">
    <source>
        <dbReference type="ARBA" id="ARBA00023285"/>
    </source>
</evidence>
<dbReference type="GO" id="GO:0015099">
    <property type="term" value="F:nickel cation transmembrane transporter activity"/>
    <property type="evidence" value="ECO:0007669"/>
    <property type="project" value="UniProtKB-UniRule"/>
</dbReference>
<keyword evidence="9" id="KW-0406">Ion transport</keyword>
<evidence type="ECO:0000256" key="4">
    <source>
        <dbReference type="ARBA" id="ARBA00022448"/>
    </source>
</evidence>
<reference evidence="15 16" key="1">
    <citation type="submission" date="2018-12" db="EMBL/GenBank/DDBJ databases">
        <title>Complete genome sequencing of Tabrizicola sp. K13M18.</title>
        <authorList>
            <person name="Bae J.-W."/>
        </authorList>
    </citation>
    <scope>NUCLEOTIDE SEQUENCE [LARGE SCALE GENOMIC DNA]</scope>
    <source>
        <strain evidence="15 16">K13M18</strain>
    </source>
</reference>
<accession>A0A3S8U9M1</accession>
<sequence>MRRAVGFGGLALVVVIAVLWLTGGLDGLAGWLRGAQEAAQNRLAGAIRALRGGEPGALAAFWAVCFGYGVLHAAGPGHGKLLIGGYGVARRVPMGPLAGLALASSLAQAAVAVGLVYAAVAVLGLTRQAVEGAADRWMAPASHAMIAGLGLWLVWRGVRGLRAAGGAAGAGHGHSHDHGHHDHDHHDHHDHAHHDHGHHDHDAHCATCGHAHGPTLEQVSRLTGWRDALALVAGIALRPCTGALFVLILTWQLGIAAAGIVGAFVMGLGTALVTVTVAGLAVWAREGALQGLGGGRIARALPIVEVTFGGVIAITALWLLVF</sequence>
<feature type="transmembrane region" description="Helical" evidence="13">
    <location>
        <begin position="58"/>
        <end position="76"/>
    </location>
</feature>
<feature type="transmembrane region" description="Helical" evidence="13">
    <location>
        <begin position="303"/>
        <end position="321"/>
    </location>
</feature>
<dbReference type="Pfam" id="PF03824">
    <property type="entry name" value="NicO"/>
    <property type="match status" value="1"/>
</dbReference>
<evidence type="ECO:0000256" key="10">
    <source>
        <dbReference type="ARBA" id="ARBA00023112"/>
    </source>
</evidence>
<organism evidence="15 16">
    <name type="scientific">Tabrizicola piscis</name>
    <dbReference type="NCBI Taxonomy" id="2494374"/>
    <lineage>
        <taxon>Bacteria</taxon>
        <taxon>Pseudomonadati</taxon>
        <taxon>Pseudomonadota</taxon>
        <taxon>Alphaproteobacteria</taxon>
        <taxon>Rhodobacterales</taxon>
        <taxon>Paracoccaceae</taxon>
        <taxon>Tabrizicola</taxon>
    </lineage>
</organism>
<dbReference type="Proteomes" id="UP000282002">
    <property type="component" value="Chromosome"/>
</dbReference>
<feature type="transmembrane region" description="Helical" evidence="13">
    <location>
        <begin position="255"/>
        <end position="283"/>
    </location>
</feature>
<comment type="function">
    <text evidence="1">Efflux system for nickel and cobalt.</text>
</comment>
<keyword evidence="5" id="KW-1003">Cell membrane</keyword>
<dbReference type="PANTHER" id="PTHR40659:SF1">
    <property type="entry name" value="NICKEL_COBALT EFFLUX SYSTEM RCNA"/>
    <property type="match status" value="1"/>
</dbReference>
<evidence type="ECO:0000256" key="11">
    <source>
        <dbReference type="ARBA" id="ARBA00023136"/>
    </source>
</evidence>
<evidence type="ECO:0000256" key="14">
    <source>
        <dbReference type="SAM" id="MobiDB-lite"/>
    </source>
</evidence>
<keyword evidence="6" id="KW-0533">Nickel</keyword>
<gene>
    <name evidence="15" type="ORF">EI545_16585</name>
</gene>
<feature type="region of interest" description="Disordered" evidence="14">
    <location>
        <begin position="166"/>
        <end position="202"/>
    </location>
</feature>
<dbReference type="EMBL" id="CP034328">
    <property type="protein sequence ID" value="AZL60296.1"/>
    <property type="molecule type" value="Genomic_DNA"/>
</dbReference>
<keyword evidence="8 13" id="KW-1133">Transmembrane helix</keyword>
<dbReference type="GO" id="GO:0005886">
    <property type="term" value="C:plasma membrane"/>
    <property type="evidence" value="ECO:0007669"/>
    <property type="project" value="UniProtKB-SubCell"/>
</dbReference>
<dbReference type="GO" id="GO:0006824">
    <property type="term" value="P:cobalt ion transport"/>
    <property type="evidence" value="ECO:0007669"/>
    <property type="project" value="UniProtKB-KW"/>
</dbReference>
<name>A0A3S8U9M1_9RHOB</name>
<dbReference type="GO" id="GO:0032025">
    <property type="term" value="P:response to cobalt ion"/>
    <property type="evidence" value="ECO:0007669"/>
    <property type="project" value="TreeGrafter"/>
</dbReference>
<evidence type="ECO:0000256" key="5">
    <source>
        <dbReference type="ARBA" id="ARBA00022475"/>
    </source>
</evidence>
<evidence type="ECO:0000256" key="1">
    <source>
        <dbReference type="ARBA" id="ARBA00002510"/>
    </source>
</evidence>
<evidence type="ECO:0000256" key="13">
    <source>
        <dbReference type="RuleBase" id="RU362101"/>
    </source>
</evidence>
<dbReference type="PANTHER" id="PTHR40659">
    <property type="entry name" value="NICKEL/COBALT EFFLUX SYSTEM RCNA"/>
    <property type="match status" value="1"/>
</dbReference>
<proteinExistence type="inferred from homology"/>
<evidence type="ECO:0000313" key="15">
    <source>
        <dbReference type="EMBL" id="AZL60296.1"/>
    </source>
</evidence>
<dbReference type="InterPro" id="IPR051224">
    <property type="entry name" value="NiCoT_RcnA"/>
</dbReference>
<keyword evidence="10" id="KW-0921">Nickel transport</keyword>
<evidence type="ECO:0000256" key="2">
    <source>
        <dbReference type="ARBA" id="ARBA00004651"/>
    </source>
</evidence>
<comment type="similarity">
    <text evidence="13">Belongs to the NiCoT transporter (TC 2.A.52) family.</text>
</comment>
<keyword evidence="7 13" id="KW-0812">Transmembrane</keyword>
<evidence type="ECO:0000256" key="8">
    <source>
        <dbReference type="ARBA" id="ARBA00022989"/>
    </source>
</evidence>
<feature type="transmembrane region" description="Helical" evidence="13">
    <location>
        <begin position="97"/>
        <end position="125"/>
    </location>
</feature>
<dbReference type="KEGG" id="taw:EI545_16585"/>
<feature type="transmembrane region" description="Helical" evidence="13">
    <location>
        <begin position="228"/>
        <end position="249"/>
    </location>
</feature>
<dbReference type="AlphaFoldDB" id="A0A3S8U9M1"/>
<dbReference type="GO" id="GO:0046583">
    <property type="term" value="F:monoatomic cation efflux transmembrane transporter activity"/>
    <property type="evidence" value="ECO:0007669"/>
    <property type="project" value="TreeGrafter"/>
</dbReference>
<evidence type="ECO:0000256" key="6">
    <source>
        <dbReference type="ARBA" id="ARBA00022596"/>
    </source>
</evidence>
<dbReference type="GO" id="GO:0010045">
    <property type="term" value="P:response to nickel cation"/>
    <property type="evidence" value="ECO:0007669"/>
    <property type="project" value="TreeGrafter"/>
</dbReference>
<feature type="transmembrane region" description="Helical" evidence="13">
    <location>
        <begin position="137"/>
        <end position="155"/>
    </location>
</feature>
<feature type="compositionally biased region" description="Basic and acidic residues" evidence="14">
    <location>
        <begin position="174"/>
        <end position="202"/>
    </location>
</feature>
<evidence type="ECO:0000313" key="16">
    <source>
        <dbReference type="Proteomes" id="UP000282002"/>
    </source>
</evidence>
<dbReference type="OrthoDB" id="9812956at2"/>
<comment type="subcellular location">
    <subcellularLocation>
        <location evidence="2 13">Cell membrane</location>
        <topology evidence="2 13">Multi-pass membrane protein</topology>
    </subcellularLocation>
</comment>
<keyword evidence="16" id="KW-1185">Reference proteome</keyword>
<keyword evidence="12" id="KW-0170">Cobalt</keyword>
<dbReference type="InterPro" id="IPR011541">
    <property type="entry name" value="Ni/Co_transpt_high_affinity"/>
</dbReference>